<evidence type="ECO:0000313" key="1">
    <source>
        <dbReference type="EMBL" id="OWM86237.1"/>
    </source>
</evidence>
<dbReference type="Proteomes" id="UP000197138">
    <property type="component" value="Unassembled WGS sequence"/>
</dbReference>
<name>A0A218XML7_PUNGR</name>
<organism evidence="1 2">
    <name type="scientific">Punica granatum</name>
    <name type="common">Pomegranate</name>
    <dbReference type="NCBI Taxonomy" id="22663"/>
    <lineage>
        <taxon>Eukaryota</taxon>
        <taxon>Viridiplantae</taxon>
        <taxon>Streptophyta</taxon>
        <taxon>Embryophyta</taxon>
        <taxon>Tracheophyta</taxon>
        <taxon>Spermatophyta</taxon>
        <taxon>Magnoliopsida</taxon>
        <taxon>eudicotyledons</taxon>
        <taxon>Gunneridae</taxon>
        <taxon>Pentapetalae</taxon>
        <taxon>rosids</taxon>
        <taxon>malvids</taxon>
        <taxon>Myrtales</taxon>
        <taxon>Lythraceae</taxon>
        <taxon>Punica</taxon>
    </lineage>
</organism>
<dbReference type="EMBL" id="MTKT01001090">
    <property type="protein sequence ID" value="OWM86237.1"/>
    <property type="molecule type" value="Genomic_DNA"/>
</dbReference>
<gene>
    <name evidence="1" type="ORF">CDL15_Pgr011061</name>
</gene>
<sequence length="137" mass="15242">MKFGLNHVFSRPKAVTCASETVSVETGSSEPVFLVIPICHVFCRISTPPIRPLHSKVKEFMARKITVSQEIFTKPSRESNLAIRNTSGEAKAIGPEKEAHLHRLYNSTLRKNPLDLTGASSTRMFHGTIATLAYQEF</sequence>
<proteinExistence type="predicted"/>
<reference evidence="2" key="1">
    <citation type="journal article" date="2017" name="Plant J.">
        <title>The pomegranate (Punica granatum L.) genome and the genomics of punicalagin biosynthesis.</title>
        <authorList>
            <person name="Qin G."/>
            <person name="Xu C."/>
            <person name="Ming R."/>
            <person name="Tang H."/>
            <person name="Guyot R."/>
            <person name="Kramer E.M."/>
            <person name="Hu Y."/>
            <person name="Yi X."/>
            <person name="Qi Y."/>
            <person name="Xu X."/>
            <person name="Gao Z."/>
            <person name="Pan H."/>
            <person name="Jian J."/>
            <person name="Tian Y."/>
            <person name="Yue Z."/>
            <person name="Xu Y."/>
        </authorList>
    </citation>
    <scope>NUCLEOTIDE SEQUENCE [LARGE SCALE GENOMIC DNA]</scope>
    <source>
        <strain evidence="2">cv. Dabenzi</strain>
    </source>
</reference>
<comment type="caution">
    <text evidence="1">The sequence shown here is derived from an EMBL/GenBank/DDBJ whole genome shotgun (WGS) entry which is preliminary data.</text>
</comment>
<evidence type="ECO:0000313" key="2">
    <source>
        <dbReference type="Proteomes" id="UP000197138"/>
    </source>
</evidence>
<accession>A0A218XML7</accession>
<protein>
    <submittedName>
        <fullName evidence="1">Uncharacterized protein</fullName>
    </submittedName>
</protein>
<dbReference type="AlphaFoldDB" id="A0A218XML7"/>